<accession>A0A9J6QNW5</accession>
<dbReference type="Pfam" id="PF13597">
    <property type="entry name" value="NRDD"/>
    <property type="match status" value="1"/>
</dbReference>
<evidence type="ECO:0000313" key="2">
    <source>
        <dbReference type="EMBL" id="MCU7377108.1"/>
    </source>
</evidence>
<dbReference type="InterPro" id="IPR012833">
    <property type="entry name" value="NrdD"/>
</dbReference>
<dbReference type="AlphaFoldDB" id="A0A9J6QNW5"/>
<dbReference type="RefSeq" id="WP_148398754.1">
    <property type="nucleotide sequence ID" value="NZ_JAJAGH010000005.1"/>
</dbReference>
<evidence type="ECO:0000313" key="3">
    <source>
        <dbReference type="Proteomes" id="UP001065549"/>
    </source>
</evidence>
<dbReference type="GO" id="GO:0008998">
    <property type="term" value="F:ribonucleoside-triphosphate reductase (thioredoxin) activity"/>
    <property type="evidence" value="ECO:0007669"/>
    <property type="project" value="InterPro"/>
</dbReference>
<dbReference type="EMBL" id="JAOSHN010000001">
    <property type="protein sequence ID" value="MCU7377108.1"/>
    <property type="molecule type" value="Genomic_DNA"/>
</dbReference>
<comment type="caution">
    <text evidence="2">The sequence shown here is derived from an EMBL/GenBank/DDBJ whole genome shotgun (WGS) entry which is preliminary data.</text>
</comment>
<gene>
    <name evidence="2" type="ORF">OBO34_01935</name>
</gene>
<protein>
    <submittedName>
        <fullName evidence="2">Uncharacterized protein</fullName>
    </submittedName>
</protein>
<reference evidence="2" key="1">
    <citation type="submission" date="2022-09" db="EMBL/GenBank/DDBJ databases">
        <title>Culturomic study of gut microbiota in children with autism spectrum disorder.</title>
        <authorList>
            <person name="Efimov B.A."/>
            <person name="Chaplin A.V."/>
            <person name="Sokolova S.R."/>
            <person name="Pikina A.P."/>
            <person name="Korzhanova M."/>
            <person name="Belova V."/>
            <person name="Korostin D."/>
        </authorList>
    </citation>
    <scope>NUCLEOTIDE SEQUENCE</scope>
    <source>
        <strain evidence="2">ASD5510</strain>
    </source>
</reference>
<evidence type="ECO:0000256" key="1">
    <source>
        <dbReference type="SAM" id="MobiDB-lite"/>
    </source>
</evidence>
<feature type="compositionally biased region" description="Basic and acidic residues" evidence="1">
    <location>
        <begin position="73"/>
        <end position="85"/>
    </location>
</feature>
<name>A0A9J6QNW5_9FIRM</name>
<dbReference type="Proteomes" id="UP001065549">
    <property type="component" value="Unassembled WGS sequence"/>
</dbReference>
<proteinExistence type="predicted"/>
<organism evidence="2 3">
    <name type="scientific">Hominibacterium faecale</name>
    <dbReference type="NCBI Taxonomy" id="2839743"/>
    <lineage>
        <taxon>Bacteria</taxon>
        <taxon>Bacillati</taxon>
        <taxon>Bacillota</taxon>
        <taxon>Clostridia</taxon>
        <taxon>Peptostreptococcales</taxon>
        <taxon>Anaerovoracaceae</taxon>
        <taxon>Hominibacterium</taxon>
    </lineage>
</organism>
<keyword evidence="3" id="KW-1185">Reference proteome</keyword>
<sequence length="97" mass="11140">MNVAVTGNADPKEAQAYVNYLEEKYGRKLESLDIQVDGEYADLNYKFSHVPFERIRRITGYLVGTMDHWNDAKTAEEKDRVKHSLGDTNPKAAMEQF</sequence>
<feature type="region of interest" description="Disordered" evidence="1">
    <location>
        <begin position="73"/>
        <end position="97"/>
    </location>
</feature>
<dbReference type="GO" id="GO:0006260">
    <property type="term" value="P:DNA replication"/>
    <property type="evidence" value="ECO:0007669"/>
    <property type="project" value="InterPro"/>
</dbReference>